<keyword evidence="4" id="KW-1185">Reference proteome</keyword>
<keyword evidence="2" id="KW-1133">Transmembrane helix</keyword>
<name>A0ABW8A3X8_9ACTN</name>
<accession>A0ABW8A3X8</accession>
<feature type="compositionally biased region" description="Polar residues" evidence="1">
    <location>
        <begin position="249"/>
        <end position="261"/>
    </location>
</feature>
<evidence type="ECO:0000313" key="4">
    <source>
        <dbReference type="Proteomes" id="UP001612928"/>
    </source>
</evidence>
<dbReference type="EMBL" id="JBITMB010000003">
    <property type="protein sequence ID" value="MFI7441207.1"/>
    <property type="molecule type" value="Genomic_DNA"/>
</dbReference>
<feature type="transmembrane region" description="Helical" evidence="2">
    <location>
        <begin position="111"/>
        <end position="133"/>
    </location>
</feature>
<evidence type="ECO:0000256" key="1">
    <source>
        <dbReference type="SAM" id="MobiDB-lite"/>
    </source>
</evidence>
<proteinExistence type="predicted"/>
<dbReference type="RefSeq" id="WP_397021024.1">
    <property type="nucleotide sequence ID" value="NZ_JBITMB010000003.1"/>
</dbReference>
<evidence type="ECO:0000313" key="3">
    <source>
        <dbReference type="EMBL" id="MFI7441207.1"/>
    </source>
</evidence>
<evidence type="ECO:0000256" key="2">
    <source>
        <dbReference type="SAM" id="Phobius"/>
    </source>
</evidence>
<feature type="region of interest" description="Disordered" evidence="1">
    <location>
        <begin position="212"/>
        <end position="261"/>
    </location>
</feature>
<feature type="compositionally biased region" description="Low complexity" evidence="1">
    <location>
        <begin position="229"/>
        <end position="248"/>
    </location>
</feature>
<keyword evidence="2" id="KW-0812">Transmembrane</keyword>
<comment type="caution">
    <text evidence="3">The sequence shown here is derived from an EMBL/GenBank/DDBJ whole genome shotgun (WGS) entry which is preliminary data.</text>
</comment>
<organism evidence="3 4">
    <name type="scientific">Nonomuraea indica</name>
    <dbReference type="NCBI Taxonomy" id="1581193"/>
    <lineage>
        <taxon>Bacteria</taxon>
        <taxon>Bacillati</taxon>
        <taxon>Actinomycetota</taxon>
        <taxon>Actinomycetes</taxon>
        <taxon>Streptosporangiales</taxon>
        <taxon>Streptosporangiaceae</taxon>
        <taxon>Nonomuraea</taxon>
    </lineage>
</organism>
<gene>
    <name evidence="3" type="ORF">ACIBP5_14725</name>
</gene>
<dbReference type="Proteomes" id="UP001612928">
    <property type="component" value="Unassembled WGS sequence"/>
</dbReference>
<protein>
    <submittedName>
        <fullName evidence="3">Uncharacterized protein</fullName>
    </submittedName>
</protein>
<sequence length="261" mass="27600">MYVTAIGLTVYSQLAFGLKAAMATTLIGALYSSPSDIQDLSDSWRRIVPKLDAFQAKLDALEKDVPEEDWKEMSRPEFQQVKKDFLARKDDSKPIYTGVADVIGGLSDLSFAMAVFSLVGASGMAMWATTIYLTRWNAALALGGQATGNMYVQAFTNGLKALATQHRKAVMISAGVAIGAGNLLATFKSQELTKQTAPEKAPDFTQVYLEGLPQDSTSGTGLPKPSPSPTASSTAGDTTSGDTTEDTTVQAPGPTNNTVAT</sequence>
<reference evidence="3 4" key="1">
    <citation type="submission" date="2024-10" db="EMBL/GenBank/DDBJ databases">
        <title>The Natural Products Discovery Center: Release of the First 8490 Sequenced Strains for Exploring Actinobacteria Biosynthetic Diversity.</title>
        <authorList>
            <person name="Kalkreuter E."/>
            <person name="Kautsar S.A."/>
            <person name="Yang D."/>
            <person name="Bader C.D."/>
            <person name="Teijaro C.N."/>
            <person name="Fluegel L."/>
            <person name="Davis C.M."/>
            <person name="Simpson J.R."/>
            <person name="Lauterbach L."/>
            <person name="Steele A.D."/>
            <person name="Gui C."/>
            <person name="Meng S."/>
            <person name="Li G."/>
            <person name="Viehrig K."/>
            <person name="Ye F."/>
            <person name="Su P."/>
            <person name="Kiefer A.F."/>
            <person name="Nichols A."/>
            <person name="Cepeda A.J."/>
            <person name="Yan W."/>
            <person name="Fan B."/>
            <person name="Jiang Y."/>
            <person name="Adhikari A."/>
            <person name="Zheng C.-J."/>
            <person name="Schuster L."/>
            <person name="Cowan T.M."/>
            <person name="Smanski M.J."/>
            <person name="Chevrette M.G."/>
            <person name="De Carvalho L.P.S."/>
            <person name="Shen B."/>
        </authorList>
    </citation>
    <scope>NUCLEOTIDE SEQUENCE [LARGE SCALE GENOMIC DNA]</scope>
    <source>
        <strain evidence="3 4">NPDC049503</strain>
    </source>
</reference>
<keyword evidence="2" id="KW-0472">Membrane</keyword>